<name>A0A0F9PQQ6_9ZZZZ</name>
<dbReference type="InterPro" id="IPR037238">
    <property type="entry name" value="YbiA-like_sf"/>
</dbReference>
<reference evidence="2" key="1">
    <citation type="journal article" date="2015" name="Nature">
        <title>Complex archaea that bridge the gap between prokaryotes and eukaryotes.</title>
        <authorList>
            <person name="Spang A."/>
            <person name="Saw J.H."/>
            <person name="Jorgensen S.L."/>
            <person name="Zaremba-Niedzwiedzka K."/>
            <person name="Martijn J."/>
            <person name="Lind A.E."/>
            <person name="van Eijk R."/>
            <person name="Schleper C."/>
            <person name="Guy L."/>
            <person name="Ettema T.J."/>
        </authorList>
    </citation>
    <scope>NUCLEOTIDE SEQUENCE</scope>
</reference>
<dbReference type="Pfam" id="PF08719">
    <property type="entry name" value="NADAR"/>
    <property type="match status" value="1"/>
</dbReference>
<feature type="domain" description="NADAR" evidence="1">
    <location>
        <begin position="5"/>
        <end position="138"/>
    </location>
</feature>
<proteinExistence type="predicted"/>
<dbReference type="CDD" id="cd15457">
    <property type="entry name" value="NADAR"/>
    <property type="match status" value="1"/>
</dbReference>
<organism evidence="2">
    <name type="scientific">marine sediment metagenome</name>
    <dbReference type="NCBI Taxonomy" id="412755"/>
    <lineage>
        <taxon>unclassified sequences</taxon>
        <taxon>metagenomes</taxon>
        <taxon>ecological metagenomes</taxon>
    </lineage>
</organism>
<evidence type="ECO:0000259" key="1">
    <source>
        <dbReference type="Pfam" id="PF08719"/>
    </source>
</evidence>
<dbReference type="EMBL" id="LAZR01002680">
    <property type="protein sequence ID" value="KKN26952.1"/>
    <property type="molecule type" value="Genomic_DNA"/>
</dbReference>
<dbReference type="Gene3D" id="1.10.357.40">
    <property type="entry name" value="YbiA-like"/>
    <property type="match status" value="1"/>
</dbReference>
<dbReference type="SUPFAM" id="SSF143990">
    <property type="entry name" value="YbiA-like"/>
    <property type="match status" value="1"/>
</dbReference>
<dbReference type="InterPro" id="IPR012816">
    <property type="entry name" value="NADAR"/>
</dbReference>
<accession>A0A0F9PQQ6</accession>
<gene>
    <name evidence="2" type="ORF">LCGC14_0869480</name>
</gene>
<comment type="caution">
    <text evidence="2">The sequence shown here is derived from an EMBL/GenBank/DDBJ whole genome shotgun (WGS) entry which is preliminary data.</text>
</comment>
<protein>
    <recommendedName>
        <fullName evidence="1">NADAR domain-containing protein</fullName>
    </recommendedName>
</protein>
<evidence type="ECO:0000313" key="2">
    <source>
        <dbReference type="EMBL" id="KKN26952.1"/>
    </source>
</evidence>
<sequence length="139" mass="16629">MRFRNNYFFLSNFYPHKIIAWGIEYPTAEHAYVASKTPNIKLRKEISQIRTPGQAKRFGRNLRLRLGWKQLKIPMMRAILRRKFFDPYLLNCLKKIDGEIIEHNPWHDNFWGACICDGCADKFKQNNLGRLLMQIRDEN</sequence>
<dbReference type="AlphaFoldDB" id="A0A0F9PQQ6"/>